<keyword evidence="1" id="KW-0175">Coiled coil</keyword>
<dbReference type="PANTHER" id="PTHR43065">
    <property type="entry name" value="SENSOR HISTIDINE KINASE"/>
    <property type="match status" value="1"/>
</dbReference>
<dbReference type="RefSeq" id="WP_048116470.1">
    <property type="nucleotide sequence ID" value="NZ_CP009528.1"/>
</dbReference>
<dbReference type="InterPro" id="IPR013655">
    <property type="entry name" value="PAS_fold_3"/>
</dbReference>
<keyword evidence="6" id="KW-1185">Reference proteome</keyword>
<dbReference type="PATRIC" id="fig|1434108.4.peg.2921"/>
<dbReference type="InterPro" id="IPR036890">
    <property type="entry name" value="HATPase_C_sf"/>
</dbReference>
<dbReference type="Pfam" id="PF02518">
    <property type="entry name" value="HATPase_c"/>
    <property type="match status" value="1"/>
</dbReference>
<protein>
    <submittedName>
        <fullName evidence="5">Sensory transduction histidine kinase</fullName>
    </submittedName>
</protein>
<dbReference type="PROSITE" id="PS50109">
    <property type="entry name" value="HIS_KIN"/>
    <property type="match status" value="1"/>
</dbReference>
<dbReference type="HOGENOM" id="CLU_000445_114_57_2"/>
<dbReference type="PANTHER" id="PTHR43065:SF23">
    <property type="entry name" value="SENSOR HISTIDINE KINASE PDTAS"/>
    <property type="match status" value="1"/>
</dbReference>
<dbReference type="STRING" id="1434108.MSBRM_2284"/>
<dbReference type="InterPro" id="IPR035965">
    <property type="entry name" value="PAS-like_dom_sf"/>
</dbReference>
<dbReference type="InterPro" id="IPR011495">
    <property type="entry name" value="Sig_transdc_His_kin_sub2_dim/P"/>
</dbReference>
<dbReference type="SUPFAM" id="SSF55874">
    <property type="entry name" value="ATPase domain of HSP90 chaperone/DNA topoisomerase II/histidine kinase"/>
    <property type="match status" value="1"/>
</dbReference>
<dbReference type="CDD" id="cd00130">
    <property type="entry name" value="PAS"/>
    <property type="match status" value="2"/>
</dbReference>
<dbReference type="InterPro" id="IPR003594">
    <property type="entry name" value="HATPase_dom"/>
</dbReference>
<dbReference type="Gene3D" id="3.30.565.10">
    <property type="entry name" value="Histidine kinase-like ATPase, C-terminal domain"/>
    <property type="match status" value="1"/>
</dbReference>
<feature type="domain" description="PAC" evidence="4">
    <location>
        <begin position="649"/>
        <end position="703"/>
    </location>
</feature>
<dbReference type="SMART" id="SM00387">
    <property type="entry name" value="HATPase_c"/>
    <property type="match status" value="1"/>
</dbReference>
<dbReference type="NCBIfam" id="TIGR00229">
    <property type="entry name" value="sensory_box"/>
    <property type="match status" value="3"/>
</dbReference>
<dbReference type="InterPro" id="IPR000700">
    <property type="entry name" value="PAS-assoc_C"/>
</dbReference>
<dbReference type="Proteomes" id="UP000033033">
    <property type="component" value="Chromosome"/>
</dbReference>
<name>A0A0E3QWV7_METBA</name>
<feature type="domain" description="Histidine kinase" evidence="2">
    <location>
        <begin position="711"/>
        <end position="931"/>
    </location>
</feature>
<dbReference type="Pfam" id="PF10114">
    <property type="entry name" value="PocR"/>
    <property type="match status" value="1"/>
</dbReference>
<evidence type="ECO:0000259" key="4">
    <source>
        <dbReference type="PROSITE" id="PS50113"/>
    </source>
</evidence>
<dbReference type="KEGG" id="mby:MSBRM_2284"/>
<evidence type="ECO:0000259" key="3">
    <source>
        <dbReference type="PROSITE" id="PS50112"/>
    </source>
</evidence>
<dbReference type="SMART" id="SM00091">
    <property type="entry name" value="PAS"/>
    <property type="match status" value="3"/>
</dbReference>
<dbReference type="SUPFAM" id="SSF55785">
    <property type="entry name" value="PYP-like sensor domain (PAS domain)"/>
    <property type="match status" value="3"/>
</dbReference>
<evidence type="ECO:0000259" key="2">
    <source>
        <dbReference type="PROSITE" id="PS50109"/>
    </source>
</evidence>
<feature type="domain" description="PAC" evidence="4">
    <location>
        <begin position="376"/>
        <end position="429"/>
    </location>
</feature>
<feature type="coiled-coil region" evidence="1">
    <location>
        <begin position="435"/>
        <end position="465"/>
    </location>
</feature>
<dbReference type="Pfam" id="PF13426">
    <property type="entry name" value="PAS_9"/>
    <property type="match status" value="1"/>
</dbReference>
<dbReference type="PROSITE" id="PS50112">
    <property type="entry name" value="PAS"/>
    <property type="match status" value="2"/>
</dbReference>
<feature type="domain" description="PAS" evidence="3">
    <location>
        <begin position="455"/>
        <end position="527"/>
    </location>
</feature>
<dbReference type="Pfam" id="PF08447">
    <property type="entry name" value="PAS_3"/>
    <property type="match status" value="2"/>
</dbReference>
<dbReference type="Pfam" id="PF07568">
    <property type="entry name" value="HisKA_2"/>
    <property type="match status" value="1"/>
</dbReference>
<proteinExistence type="predicted"/>
<gene>
    <name evidence="5" type="ORF">MSBRM_2284</name>
</gene>
<dbReference type="EMBL" id="CP009528">
    <property type="protein sequence ID" value="AKB55282.1"/>
    <property type="molecule type" value="Genomic_DNA"/>
</dbReference>
<dbReference type="InterPro" id="IPR000014">
    <property type="entry name" value="PAS"/>
</dbReference>
<dbReference type="InterPro" id="IPR005467">
    <property type="entry name" value="His_kinase_dom"/>
</dbReference>
<evidence type="ECO:0000256" key="1">
    <source>
        <dbReference type="SAM" id="Coils"/>
    </source>
</evidence>
<dbReference type="InterPro" id="IPR018771">
    <property type="entry name" value="PocR_dom"/>
</dbReference>
<dbReference type="FunFam" id="3.30.450.20:FF:000088">
    <property type="entry name" value="Sensory transduction histidine kinase"/>
    <property type="match status" value="1"/>
</dbReference>
<feature type="domain" description="PAS" evidence="3">
    <location>
        <begin position="578"/>
        <end position="630"/>
    </location>
</feature>
<reference evidence="5 6" key="1">
    <citation type="submission" date="2014-07" db="EMBL/GenBank/DDBJ databases">
        <title>Methanogenic archaea and the global carbon cycle.</title>
        <authorList>
            <person name="Henriksen J.R."/>
            <person name="Luke J."/>
            <person name="Reinhart S."/>
            <person name="Benedict M.N."/>
            <person name="Youngblut N.D."/>
            <person name="Metcalf M.E."/>
            <person name="Whitaker R.J."/>
            <person name="Metcalf W.W."/>
        </authorList>
    </citation>
    <scope>NUCLEOTIDE SEQUENCE [LARGE SCALE GENOMIC DNA]</scope>
    <source>
        <strain evidence="5 6">MS</strain>
    </source>
</reference>
<dbReference type="GO" id="GO:0016301">
    <property type="term" value="F:kinase activity"/>
    <property type="evidence" value="ECO:0007669"/>
    <property type="project" value="UniProtKB-KW"/>
</dbReference>
<organism evidence="5 6">
    <name type="scientific">Methanosarcina barkeri MS</name>
    <dbReference type="NCBI Taxonomy" id="1434108"/>
    <lineage>
        <taxon>Archaea</taxon>
        <taxon>Methanobacteriati</taxon>
        <taxon>Methanobacteriota</taxon>
        <taxon>Stenosarchaea group</taxon>
        <taxon>Methanomicrobia</taxon>
        <taxon>Methanosarcinales</taxon>
        <taxon>Methanosarcinaceae</taxon>
        <taxon>Methanosarcina</taxon>
    </lineage>
</organism>
<keyword evidence="5" id="KW-0418">Kinase</keyword>
<dbReference type="SMART" id="SM00086">
    <property type="entry name" value="PAC"/>
    <property type="match status" value="3"/>
</dbReference>
<dbReference type="Gene3D" id="3.30.450.20">
    <property type="entry name" value="PAS domain"/>
    <property type="match status" value="3"/>
</dbReference>
<dbReference type="GeneID" id="24845551"/>
<sequence length="931" mass="106267">MTTDLELFPATNPNPVLSVANDCTVLYSNKAGKTLLHEWGVAVGDKLPSYVEGIVKNVIFLNRPEKIKIETGKGVYFVGFYSVPEKKCVNIYGFDISGWRKFEEKPPGREVGEVANLELANIIDVPAIQSLMDDFYRLVHIPMGLIDLKGNILAGVAWQDICTKFHRIHPETCKNCIESDIKLSVGVPPGEFKLYRCKNNMWDVATPVMVGGKHVANIFSGQFFFEDEPVDYELFRSQARKYGFNEEEYIAAFEKVPRLSKEAVNKKMAFFVKLANILSQLSYSNFKLSQSLAESEILVNKLEKNREDFNRAQTVGNIGSWSLDVRKNELAWSDENYRIFCIQKGVPLTYETFLSKVHPDDRDYVDKKWNMGLEGEPYDIEHRIVVDGKVKWVREKAYIEFDKDGMVTGGFGITQDITERKKSEEALKRAHDSLEAKVKERTSELEKAYESLMEEERRLSEAQKIAHVGNWDWDLNTGEVYWSHEMCRIFGYAPKKLFHTYSELLNFIHPEDRSYVDNVVKSALNRESFSIDHRIISAEGEERIVHAQGDVVFDEKKSPIRLRGTIQDITDHKKAEEKIRILADAVESSNDAIVTESFDGTIISWNKTAEQIYGYSAEEILGKNVSILEPYNLKGKIKKIIEKVKHGEKIHHYRTLRLKKDGTTTNVSITYSPVFDAFGELKAISAIARDITEQINAEKILAKAEEARKKEIHHRIKNNLQVISSLLDLQAEKFRSRKCAENVEVLNAFKESQDRVMSIALIHKELHEGKRTDTLNFSAYLERLVENLFQTYRVGNVNTSLNIELEENIFFDMDVAVPLGIIINELVSNSLKYAFLGRDHGKIQIKLHREDSAEHANKEQGRTTEHYNDTDFTLIVSDNGLGITEDFNLEDSNSLGLQLVEVLVDQLGGEIELKRGSGTEFVIKFKVPVQN</sequence>
<dbReference type="Gene3D" id="2.10.70.100">
    <property type="match status" value="2"/>
</dbReference>
<evidence type="ECO:0000313" key="6">
    <source>
        <dbReference type="Proteomes" id="UP000033033"/>
    </source>
</evidence>
<dbReference type="AlphaFoldDB" id="A0A0E3QWV7"/>
<dbReference type="InterPro" id="IPR001610">
    <property type="entry name" value="PAC"/>
</dbReference>
<keyword evidence="5" id="KW-0808">Transferase</keyword>
<feature type="domain" description="PAC" evidence="4">
    <location>
        <begin position="529"/>
        <end position="581"/>
    </location>
</feature>
<evidence type="ECO:0000313" key="5">
    <source>
        <dbReference type="EMBL" id="AKB55282.1"/>
    </source>
</evidence>
<dbReference type="PROSITE" id="PS50113">
    <property type="entry name" value="PAC"/>
    <property type="match status" value="3"/>
</dbReference>
<accession>A0A0E3QWV7</accession>